<dbReference type="Pfam" id="PF00817">
    <property type="entry name" value="IMS"/>
    <property type="match status" value="1"/>
</dbReference>
<keyword evidence="3" id="KW-1185">Reference proteome</keyword>
<organism evidence="2 3">
    <name type="scientific">Westerdykella ornata</name>
    <dbReference type="NCBI Taxonomy" id="318751"/>
    <lineage>
        <taxon>Eukaryota</taxon>
        <taxon>Fungi</taxon>
        <taxon>Dikarya</taxon>
        <taxon>Ascomycota</taxon>
        <taxon>Pezizomycotina</taxon>
        <taxon>Dothideomycetes</taxon>
        <taxon>Pleosporomycetidae</taxon>
        <taxon>Pleosporales</taxon>
        <taxon>Sporormiaceae</taxon>
        <taxon>Westerdykella</taxon>
    </lineage>
</organism>
<dbReference type="RefSeq" id="XP_033650900.1">
    <property type="nucleotide sequence ID" value="XM_033795935.1"/>
</dbReference>
<dbReference type="InterPro" id="IPR036775">
    <property type="entry name" value="DNA_pol_Y-fam_lit_finger_sf"/>
</dbReference>
<name>A0A6A6J9V8_WESOR</name>
<dbReference type="GO" id="GO:0006281">
    <property type="term" value="P:DNA repair"/>
    <property type="evidence" value="ECO:0007669"/>
    <property type="project" value="InterPro"/>
</dbReference>
<gene>
    <name evidence="2" type="ORF">EI97DRAFT_383863</name>
</gene>
<dbReference type="Gene3D" id="3.30.70.270">
    <property type="match status" value="1"/>
</dbReference>
<dbReference type="EMBL" id="ML986511">
    <property type="protein sequence ID" value="KAF2273361.1"/>
    <property type="molecule type" value="Genomic_DNA"/>
</dbReference>
<sequence>DCFYASVFENENPELRSLPLAVQQKQIVVTCNYEARRRGLSKLQLIKDAKRICPDVVIVLGEDLTRFRDASKQLYLFLRSFSWNQKVERLGFDEVFMDVSDIIDYNLALLNHHDLGNSFFCLSKNDPTTGFPFDASQVAGYTYPKPSDGDAGSENVSTANVLRLRLHLGSHLAQHLREALRAQRGYTCTAGVSTNKLLSKLVGNLHKPDKQTTLLPPYEDEGDGVDNVTSFIDSHEVGKIPGIGFKLAEKLRNFVLQPKTTEAVAENWHQPKQPVLVGEVKRHPDMSVETLERVLGGPGVPHGKGTRVWNLLNGCDDTPVGHARDVPRQISIEDSYGRLDSETEVVKQLKILSASLLRRMHADLTVAEEEGADGEDGGTYAREIIAKKRWLAFPKTIRLSTRPRPPRTGDGTRYRALPNRISRSAPMPNFVFSHKESVPALAERLTMEVLVPLFRKLHPEKKWDLSLVNVAATDMLDAASEKGGPGRNIKDMFRRQDGVLRQWRVEESSGSTNNNYEEEMIEGSVPKKEKNTLQFARTGSEDIPTQSQEAMYFDEWDDGDEDMLDDDMFKCEQCGNAMPLFAMAAHERWHDGQ</sequence>
<reference evidence="2" key="1">
    <citation type="journal article" date="2020" name="Stud. Mycol.">
        <title>101 Dothideomycetes genomes: a test case for predicting lifestyles and emergence of pathogens.</title>
        <authorList>
            <person name="Haridas S."/>
            <person name="Albert R."/>
            <person name="Binder M."/>
            <person name="Bloem J."/>
            <person name="Labutti K."/>
            <person name="Salamov A."/>
            <person name="Andreopoulos B."/>
            <person name="Baker S."/>
            <person name="Barry K."/>
            <person name="Bills G."/>
            <person name="Bluhm B."/>
            <person name="Cannon C."/>
            <person name="Castanera R."/>
            <person name="Culley D."/>
            <person name="Daum C."/>
            <person name="Ezra D."/>
            <person name="Gonzalez J."/>
            <person name="Henrissat B."/>
            <person name="Kuo A."/>
            <person name="Liang C."/>
            <person name="Lipzen A."/>
            <person name="Lutzoni F."/>
            <person name="Magnuson J."/>
            <person name="Mondo S."/>
            <person name="Nolan M."/>
            <person name="Ohm R."/>
            <person name="Pangilinan J."/>
            <person name="Park H.-J."/>
            <person name="Ramirez L."/>
            <person name="Alfaro M."/>
            <person name="Sun H."/>
            <person name="Tritt A."/>
            <person name="Yoshinaga Y."/>
            <person name="Zwiers L.-H."/>
            <person name="Turgeon B."/>
            <person name="Goodwin S."/>
            <person name="Spatafora J."/>
            <person name="Crous P."/>
            <person name="Grigoriev I."/>
        </authorList>
    </citation>
    <scope>NUCLEOTIDE SEQUENCE</scope>
    <source>
        <strain evidence="2">CBS 379.55</strain>
    </source>
</reference>
<dbReference type="SUPFAM" id="SSF56672">
    <property type="entry name" value="DNA/RNA polymerases"/>
    <property type="match status" value="1"/>
</dbReference>
<evidence type="ECO:0000313" key="2">
    <source>
        <dbReference type="EMBL" id="KAF2273361.1"/>
    </source>
</evidence>
<accession>A0A6A6J9V8</accession>
<dbReference type="GO" id="GO:0070987">
    <property type="term" value="P:error-free translesion synthesis"/>
    <property type="evidence" value="ECO:0007669"/>
    <property type="project" value="UniProtKB-ARBA"/>
</dbReference>
<dbReference type="AlphaFoldDB" id="A0A6A6J9V8"/>
<feature type="non-terminal residue" evidence="2">
    <location>
        <position position="1"/>
    </location>
</feature>
<proteinExistence type="predicted"/>
<protein>
    <submittedName>
        <fullName evidence="2">DNA/RNA polymerase</fullName>
    </submittedName>
</protein>
<dbReference type="InterPro" id="IPR043502">
    <property type="entry name" value="DNA/RNA_pol_sf"/>
</dbReference>
<dbReference type="Proteomes" id="UP000800097">
    <property type="component" value="Unassembled WGS sequence"/>
</dbReference>
<dbReference type="InterPro" id="IPR001126">
    <property type="entry name" value="UmuC"/>
</dbReference>
<dbReference type="GO" id="GO:0003887">
    <property type="term" value="F:DNA-directed DNA polymerase activity"/>
    <property type="evidence" value="ECO:0007669"/>
    <property type="project" value="TreeGrafter"/>
</dbReference>
<dbReference type="Gene3D" id="3.40.1170.60">
    <property type="match status" value="1"/>
</dbReference>
<dbReference type="PROSITE" id="PS50173">
    <property type="entry name" value="UMUC"/>
    <property type="match status" value="1"/>
</dbReference>
<dbReference type="OrthoDB" id="447129at2759"/>
<evidence type="ECO:0000259" key="1">
    <source>
        <dbReference type="PROSITE" id="PS50173"/>
    </source>
</evidence>
<dbReference type="FunFam" id="3.40.1170.60:FF:000006">
    <property type="entry name" value="DNA polymerase iota"/>
    <property type="match status" value="1"/>
</dbReference>
<dbReference type="GeneID" id="54549110"/>
<evidence type="ECO:0000313" key="3">
    <source>
        <dbReference type="Proteomes" id="UP000800097"/>
    </source>
</evidence>
<dbReference type="PANTHER" id="PTHR46404:SF1">
    <property type="entry name" value="DNA POLYMERASE IOTA"/>
    <property type="match status" value="1"/>
</dbReference>
<dbReference type="PANTHER" id="PTHR46404">
    <property type="entry name" value="DNA POLYMERASE IOTA"/>
    <property type="match status" value="1"/>
</dbReference>
<dbReference type="GO" id="GO:0003684">
    <property type="term" value="F:damaged DNA binding"/>
    <property type="evidence" value="ECO:0007669"/>
    <property type="project" value="InterPro"/>
</dbReference>
<dbReference type="Gene3D" id="3.30.1490.100">
    <property type="entry name" value="DNA polymerase, Y-family, little finger domain"/>
    <property type="match status" value="1"/>
</dbReference>
<dbReference type="InterPro" id="IPR043128">
    <property type="entry name" value="Rev_trsase/Diguanyl_cyclase"/>
</dbReference>
<feature type="domain" description="UmuC" evidence="1">
    <location>
        <begin position="1"/>
        <end position="244"/>
    </location>
</feature>